<comment type="caution">
    <text evidence="6">The sequence shown here is derived from an EMBL/GenBank/DDBJ whole genome shotgun (WGS) entry which is preliminary data.</text>
</comment>
<feature type="domain" description="FAD-binding" evidence="5">
    <location>
        <begin position="12"/>
        <end position="176"/>
    </location>
</feature>
<dbReference type="AlphaFoldDB" id="A0A9P3LX75"/>
<dbReference type="GO" id="GO:0071949">
    <property type="term" value="F:FAD binding"/>
    <property type="evidence" value="ECO:0007669"/>
    <property type="project" value="InterPro"/>
</dbReference>
<evidence type="ECO:0000256" key="1">
    <source>
        <dbReference type="ARBA" id="ARBA00007992"/>
    </source>
</evidence>
<sequence length="463" mass="51291">MSSTSYQHPLPEVLIAGAGLGGLLMAILLDKIGIPYRILERASQVKALGAVMSLGPHIMPVFEQLGILDDLLKISIKCTSMNLLDESLKPMGSIKMDGQKDMTGYESVLFIRPELTQILLSKVPTSKILLNKQVVTIEDHPEEERVTVHCADGSSYQAALLIGADGTYSSVRQSLYKTLDEKGLLPKEDTKELEVGFACIVGTTGPMDPEKFPVLKDDYGHFDSIIGGVRHNWGACNINNNRFTWGMNLQFTTEAEAKKERFANAEWGPEASTAEMLKEFLDRPCPFSGAKMRDIVEATPPELISKVYHEHKLYETWYHGRTVLIGDACHKLLPASGMGATNAFQDVVVLANCLFDLEDASSKSITAAFQSYYSQRYEKARTAYNASLLMSKIMAGQTWSDRLIRTIFLNYLPHWVQQAELQKTAGYRPQIMFLPLAPTRGTVAPDPQPKCGRYVPPPLVAPS</sequence>
<keyword evidence="4" id="KW-0560">Oxidoreductase</keyword>
<evidence type="ECO:0000256" key="2">
    <source>
        <dbReference type="ARBA" id="ARBA00022630"/>
    </source>
</evidence>
<dbReference type="InterPro" id="IPR036188">
    <property type="entry name" value="FAD/NAD-bd_sf"/>
</dbReference>
<reference evidence="6" key="1">
    <citation type="submission" date="2021-11" db="EMBL/GenBank/DDBJ databases">
        <authorList>
            <person name="Herlambang A."/>
            <person name="Guo Y."/>
            <person name="Takashima Y."/>
            <person name="Nishizawa T."/>
        </authorList>
    </citation>
    <scope>NUCLEOTIDE SEQUENCE</scope>
    <source>
        <strain evidence="6">E1425</strain>
    </source>
</reference>
<dbReference type="SUPFAM" id="SSF51905">
    <property type="entry name" value="FAD/NAD(P)-binding domain"/>
    <property type="match status" value="1"/>
</dbReference>
<dbReference type="PRINTS" id="PR00420">
    <property type="entry name" value="RNGMNOXGNASE"/>
</dbReference>
<dbReference type="EMBL" id="BQFW01000008">
    <property type="protein sequence ID" value="GJJ74066.1"/>
    <property type="molecule type" value="Genomic_DNA"/>
</dbReference>
<protein>
    <recommendedName>
        <fullName evidence="5">FAD-binding domain-containing protein</fullName>
    </recommendedName>
</protein>
<dbReference type="Pfam" id="PF01494">
    <property type="entry name" value="FAD_binding_3"/>
    <property type="match status" value="2"/>
</dbReference>
<reference evidence="6" key="2">
    <citation type="journal article" date="2022" name="Microbiol. Resour. Announc.">
        <title>Whole-Genome Sequence of Entomortierella parvispora E1425, a Mucoromycotan Fungus Associated with Burkholderiaceae-Related Endosymbiotic Bacteria.</title>
        <authorList>
            <person name="Herlambang A."/>
            <person name="Guo Y."/>
            <person name="Takashima Y."/>
            <person name="Narisawa K."/>
            <person name="Ohta H."/>
            <person name="Nishizawa T."/>
        </authorList>
    </citation>
    <scope>NUCLEOTIDE SEQUENCE</scope>
    <source>
        <strain evidence="6">E1425</strain>
    </source>
</reference>
<dbReference type="GO" id="GO:0004497">
    <property type="term" value="F:monooxygenase activity"/>
    <property type="evidence" value="ECO:0007669"/>
    <property type="project" value="InterPro"/>
</dbReference>
<gene>
    <name evidence="6" type="ORF">EMPS_06424</name>
</gene>
<keyword evidence="7" id="KW-1185">Reference proteome</keyword>
<accession>A0A9P3LX75</accession>
<evidence type="ECO:0000259" key="5">
    <source>
        <dbReference type="Pfam" id="PF01494"/>
    </source>
</evidence>
<proteinExistence type="inferred from homology"/>
<evidence type="ECO:0000313" key="6">
    <source>
        <dbReference type="EMBL" id="GJJ74066.1"/>
    </source>
</evidence>
<dbReference type="PANTHER" id="PTHR47356">
    <property type="entry name" value="FAD-DEPENDENT MONOOXYGENASE ASQG-RELATED"/>
    <property type="match status" value="1"/>
</dbReference>
<dbReference type="OrthoDB" id="2431938at2759"/>
<organism evidence="6 7">
    <name type="scientific">Entomortierella parvispora</name>
    <dbReference type="NCBI Taxonomy" id="205924"/>
    <lineage>
        <taxon>Eukaryota</taxon>
        <taxon>Fungi</taxon>
        <taxon>Fungi incertae sedis</taxon>
        <taxon>Mucoromycota</taxon>
        <taxon>Mortierellomycotina</taxon>
        <taxon>Mortierellomycetes</taxon>
        <taxon>Mortierellales</taxon>
        <taxon>Mortierellaceae</taxon>
        <taxon>Entomortierella</taxon>
    </lineage>
</organism>
<keyword evidence="2" id="KW-0285">Flavoprotein</keyword>
<dbReference type="PANTHER" id="PTHR47356:SF2">
    <property type="entry name" value="FAD-BINDING DOMAIN-CONTAINING PROTEIN-RELATED"/>
    <property type="match status" value="1"/>
</dbReference>
<feature type="domain" description="FAD-binding" evidence="5">
    <location>
        <begin position="300"/>
        <end position="359"/>
    </location>
</feature>
<dbReference type="InterPro" id="IPR002938">
    <property type="entry name" value="FAD-bd"/>
</dbReference>
<dbReference type="Gene3D" id="3.50.50.60">
    <property type="entry name" value="FAD/NAD(P)-binding domain"/>
    <property type="match status" value="1"/>
</dbReference>
<comment type="similarity">
    <text evidence="1">Belongs to the paxM FAD-dependent monooxygenase family.</text>
</comment>
<dbReference type="InterPro" id="IPR050562">
    <property type="entry name" value="FAD_mOase_fung"/>
</dbReference>
<evidence type="ECO:0000256" key="3">
    <source>
        <dbReference type="ARBA" id="ARBA00022827"/>
    </source>
</evidence>
<dbReference type="Proteomes" id="UP000827284">
    <property type="component" value="Unassembled WGS sequence"/>
</dbReference>
<name>A0A9P3LX75_9FUNG</name>
<evidence type="ECO:0000256" key="4">
    <source>
        <dbReference type="ARBA" id="ARBA00023002"/>
    </source>
</evidence>
<keyword evidence="3" id="KW-0274">FAD</keyword>
<evidence type="ECO:0000313" key="7">
    <source>
        <dbReference type="Proteomes" id="UP000827284"/>
    </source>
</evidence>